<name>A0ABP6GDU5_9ACTN</name>
<accession>A0ABP6GDU5</accession>
<dbReference type="Proteomes" id="UP001501842">
    <property type="component" value="Unassembled WGS sequence"/>
</dbReference>
<organism evidence="1 2">
    <name type="scientific">Actinocorallia aurantiaca</name>
    <dbReference type="NCBI Taxonomy" id="46204"/>
    <lineage>
        <taxon>Bacteria</taxon>
        <taxon>Bacillati</taxon>
        <taxon>Actinomycetota</taxon>
        <taxon>Actinomycetes</taxon>
        <taxon>Streptosporangiales</taxon>
        <taxon>Thermomonosporaceae</taxon>
        <taxon>Actinocorallia</taxon>
    </lineage>
</organism>
<proteinExistence type="predicted"/>
<protein>
    <submittedName>
        <fullName evidence="1">Uncharacterized protein</fullName>
    </submittedName>
</protein>
<keyword evidence="2" id="KW-1185">Reference proteome</keyword>
<evidence type="ECO:0000313" key="1">
    <source>
        <dbReference type="EMBL" id="GAA2720878.1"/>
    </source>
</evidence>
<dbReference type="RefSeq" id="WP_344448926.1">
    <property type="nucleotide sequence ID" value="NZ_BAAATZ010000003.1"/>
</dbReference>
<sequence>MTTPQAGLIPAHVTRFLLLAELCRTLGEHGCTSCLVNPAFGSAVLRVAREGRAGEWLDVGSVERGDDWVFMWERQWGPVCHMDQVARHIARTVAR</sequence>
<dbReference type="EMBL" id="BAAATZ010000003">
    <property type="protein sequence ID" value="GAA2720878.1"/>
    <property type="molecule type" value="Genomic_DNA"/>
</dbReference>
<evidence type="ECO:0000313" key="2">
    <source>
        <dbReference type="Proteomes" id="UP001501842"/>
    </source>
</evidence>
<comment type="caution">
    <text evidence="1">The sequence shown here is derived from an EMBL/GenBank/DDBJ whole genome shotgun (WGS) entry which is preliminary data.</text>
</comment>
<reference evidence="2" key="1">
    <citation type="journal article" date="2019" name="Int. J. Syst. Evol. Microbiol.">
        <title>The Global Catalogue of Microorganisms (GCM) 10K type strain sequencing project: providing services to taxonomists for standard genome sequencing and annotation.</title>
        <authorList>
            <consortium name="The Broad Institute Genomics Platform"/>
            <consortium name="The Broad Institute Genome Sequencing Center for Infectious Disease"/>
            <person name="Wu L."/>
            <person name="Ma J."/>
        </authorList>
    </citation>
    <scope>NUCLEOTIDE SEQUENCE [LARGE SCALE GENOMIC DNA]</scope>
    <source>
        <strain evidence="2">JCM 8201</strain>
    </source>
</reference>
<gene>
    <name evidence="1" type="ORF">GCM10010439_09800</name>
</gene>